<keyword evidence="6 9" id="KW-0408">Iron</keyword>
<evidence type="ECO:0000313" key="11">
    <source>
        <dbReference type="Proteomes" id="UP000516446"/>
    </source>
</evidence>
<evidence type="ECO:0000256" key="4">
    <source>
        <dbReference type="ARBA" id="ARBA00007389"/>
    </source>
</evidence>
<evidence type="ECO:0000256" key="9">
    <source>
        <dbReference type="HAMAP-Rule" id="MF_00106"/>
    </source>
</evidence>
<dbReference type="GO" id="GO:0008927">
    <property type="term" value="F:mannonate dehydratase activity"/>
    <property type="evidence" value="ECO:0007669"/>
    <property type="project" value="UniProtKB-UniRule"/>
</dbReference>
<dbReference type="NCBIfam" id="TIGR00695">
    <property type="entry name" value="uxuA"/>
    <property type="match status" value="1"/>
</dbReference>
<comment type="cofactor">
    <cofactor evidence="9">
        <name>Fe(2+)</name>
        <dbReference type="ChEBI" id="CHEBI:29033"/>
    </cofactor>
    <cofactor evidence="9">
        <name>Mn(2+)</name>
        <dbReference type="ChEBI" id="CHEBI:29035"/>
    </cofactor>
</comment>
<dbReference type="PANTHER" id="PTHR30387:SF2">
    <property type="entry name" value="MANNONATE DEHYDRATASE"/>
    <property type="match status" value="1"/>
</dbReference>
<comment type="function">
    <text evidence="2 9">Catalyzes the dehydration of D-mannonate.</text>
</comment>
<protein>
    <recommendedName>
        <fullName evidence="5 9">Mannonate dehydratase</fullName>
        <ecNumber evidence="5 9">4.2.1.8</ecNumber>
    </recommendedName>
    <alternativeName>
        <fullName evidence="9">D-mannonate hydro-lyase</fullName>
    </alternativeName>
</protein>
<sequence length="362" mass="41102">MKMTFRWFGTKNDSISLEQIKQIPGVSGVVPALFDVPVGEVWLERDIKAMIDEINKSNLTAEVIESVNISDDIKNGGPLRDKHIENYKTTIRNLSKYGVKVICYNFMPIFDWLRTDLSYALPDGSNSLAYFKNEVPISAEKLIEDMEHDSNGYSLPGWEKDRLADIEDLFKKYEQINNEQLFDNLVYFLKSIIPVCEEVGIKMALHPDDPSYPLFGLPKVVSTEEDLLKIVNAVDSPANGITLCTGSLGSNSQNDVVSITKKLSKLDRIPFVHLRNIKFMDLQKHDFHETSHLTSDGSIDIYGVVHVLVENGWDGYVRPDHGRMIWNEEGRPGYGLYDRALGATYLNGLFEAEEKQKSMKMR</sequence>
<comment type="pathway">
    <text evidence="3 9">Carbohydrate metabolism; pentose and glucuronate interconversion.</text>
</comment>
<accession>A0A7H1MMA5</accession>
<gene>
    <name evidence="9 10" type="primary">uxuA</name>
    <name evidence="10" type="ORF">FY536_04650</name>
</gene>
<keyword evidence="8 9" id="KW-0456">Lyase</keyword>
<comment type="catalytic activity">
    <reaction evidence="1 9">
        <text>D-mannonate = 2-dehydro-3-deoxy-D-gluconate + H2O</text>
        <dbReference type="Rhea" id="RHEA:20097"/>
        <dbReference type="ChEBI" id="CHEBI:15377"/>
        <dbReference type="ChEBI" id="CHEBI:17767"/>
        <dbReference type="ChEBI" id="CHEBI:57990"/>
        <dbReference type="EC" id="4.2.1.8"/>
    </reaction>
</comment>
<dbReference type="SUPFAM" id="SSF51658">
    <property type="entry name" value="Xylose isomerase-like"/>
    <property type="match status" value="1"/>
</dbReference>
<comment type="similarity">
    <text evidence="4 9">Belongs to the mannonate dehydratase family.</text>
</comment>
<dbReference type="GO" id="GO:0008198">
    <property type="term" value="F:ferrous iron binding"/>
    <property type="evidence" value="ECO:0007669"/>
    <property type="project" value="TreeGrafter"/>
</dbReference>
<evidence type="ECO:0000256" key="3">
    <source>
        <dbReference type="ARBA" id="ARBA00004892"/>
    </source>
</evidence>
<dbReference type="UniPathway" id="UPA00246"/>
<dbReference type="InterPro" id="IPR036237">
    <property type="entry name" value="Xyl_isomerase-like_sf"/>
</dbReference>
<dbReference type="NCBIfam" id="NF003027">
    <property type="entry name" value="PRK03906.1"/>
    <property type="match status" value="1"/>
</dbReference>
<evidence type="ECO:0000256" key="8">
    <source>
        <dbReference type="ARBA" id="ARBA00023239"/>
    </source>
</evidence>
<evidence type="ECO:0000256" key="5">
    <source>
        <dbReference type="ARBA" id="ARBA00012927"/>
    </source>
</evidence>
<keyword evidence="11" id="KW-1185">Reference proteome</keyword>
<dbReference type="PANTHER" id="PTHR30387">
    <property type="entry name" value="MANNONATE DEHYDRATASE"/>
    <property type="match status" value="1"/>
</dbReference>
<dbReference type="EC" id="4.2.1.8" evidence="5 9"/>
<dbReference type="HAMAP" id="MF_00106">
    <property type="entry name" value="UxuA"/>
    <property type="match status" value="1"/>
</dbReference>
<dbReference type="GO" id="GO:0042840">
    <property type="term" value="P:D-glucuronate catabolic process"/>
    <property type="evidence" value="ECO:0007669"/>
    <property type="project" value="TreeGrafter"/>
</dbReference>
<name>A0A7H1MMA5_9LACO</name>
<dbReference type="EMBL" id="CP043431">
    <property type="protein sequence ID" value="QNT64591.1"/>
    <property type="molecule type" value="Genomic_DNA"/>
</dbReference>
<organism evidence="10 11">
    <name type="scientific">Weissella koreensis</name>
    <dbReference type="NCBI Taxonomy" id="165096"/>
    <lineage>
        <taxon>Bacteria</taxon>
        <taxon>Bacillati</taxon>
        <taxon>Bacillota</taxon>
        <taxon>Bacilli</taxon>
        <taxon>Lactobacillales</taxon>
        <taxon>Lactobacillaceae</taxon>
        <taxon>Weissella</taxon>
    </lineage>
</organism>
<dbReference type="AlphaFoldDB" id="A0A7H1MMA5"/>
<dbReference type="InterPro" id="IPR004628">
    <property type="entry name" value="Man_deHydtase"/>
</dbReference>
<dbReference type="Pfam" id="PF03786">
    <property type="entry name" value="UxuA"/>
    <property type="match status" value="1"/>
</dbReference>
<evidence type="ECO:0000256" key="7">
    <source>
        <dbReference type="ARBA" id="ARBA00023211"/>
    </source>
</evidence>
<dbReference type="GO" id="GO:0030145">
    <property type="term" value="F:manganese ion binding"/>
    <property type="evidence" value="ECO:0007669"/>
    <property type="project" value="TreeGrafter"/>
</dbReference>
<evidence type="ECO:0000256" key="6">
    <source>
        <dbReference type="ARBA" id="ARBA00023004"/>
    </source>
</evidence>
<keyword evidence="7 9" id="KW-0464">Manganese</keyword>
<dbReference type="RefSeq" id="WP_006844923.1">
    <property type="nucleotide sequence ID" value="NZ_CP026847.1"/>
</dbReference>
<reference evidence="10 11" key="1">
    <citation type="submission" date="2019-08" db="EMBL/GenBank/DDBJ databases">
        <authorList>
            <person name="Chang H.C."/>
            <person name="Mun S.Y."/>
        </authorList>
    </citation>
    <scope>NUCLEOTIDE SEQUENCE [LARGE SCALE GENOMIC DNA]</scope>
    <source>
        <strain evidence="10 11">SK</strain>
    </source>
</reference>
<evidence type="ECO:0000256" key="2">
    <source>
        <dbReference type="ARBA" id="ARBA00002713"/>
    </source>
</evidence>
<evidence type="ECO:0000256" key="1">
    <source>
        <dbReference type="ARBA" id="ARBA00001794"/>
    </source>
</evidence>
<proteinExistence type="inferred from homology"/>
<dbReference type="Proteomes" id="UP000516446">
    <property type="component" value="Chromosome"/>
</dbReference>
<evidence type="ECO:0000313" key="10">
    <source>
        <dbReference type="EMBL" id="QNT64591.1"/>
    </source>
</evidence>
<dbReference type="Gene3D" id="3.20.20.150">
    <property type="entry name" value="Divalent-metal-dependent TIM barrel enzymes"/>
    <property type="match status" value="1"/>
</dbReference>
<dbReference type="PIRSF" id="PIRSF016049">
    <property type="entry name" value="Man_dehyd"/>
    <property type="match status" value="1"/>
</dbReference>